<reference evidence="2" key="1">
    <citation type="journal article" date="2014" name="Int. J. Syst. Evol. Microbiol.">
        <title>Complete genome sequence of Corynebacterium casei LMG S-19264T (=DSM 44701T), isolated from a smear-ripened cheese.</title>
        <authorList>
            <consortium name="US DOE Joint Genome Institute (JGI-PGF)"/>
            <person name="Walter F."/>
            <person name="Albersmeier A."/>
            <person name="Kalinowski J."/>
            <person name="Ruckert C."/>
        </authorList>
    </citation>
    <scope>NUCLEOTIDE SEQUENCE</scope>
    <source>
        <strain evidence="2">KCTC 22164</strain>
    </source>
</reference>
<dbReference type="InterPro" id="IPR026555">
    <property type="entry name" value="NSL3/Tex30"/>
</dbReference>
<evidence type="ECO:0000313" key="3">
    <source>
        <dbReference type="Proteomes" id="UP000631300"/>
    </source>
</evidence>
<evidence type="ECO:0000259" key="1">
    <source>
        <dbReference type="Pfam" id="PF20408"/>
    </source>
</evidence>
<dbReference type="RefSeq" id="WP_189403553.1">
    <property type="nucleotide sequence ID" value="NZ_BMXP01000001.1"/>
</dbReference>
<dbReference type="Proteomes" id="UP000631300">
    <property type="component" value="Unassembled WGS sequence"/>
</dbReference>
<dbReference type="Pfam" id="PF20408">
    <property type="entry name" value="Abhydrolase_11"/>
    <property type="match status" value="1"/>
</dbReference>
<dbReference type="Gene3D" id="3.40.50.1820">
    <property type="entry name" value="alpha/beta hydrolase"/>
    <property type="match status" value="1"/>
</dbReference>
<dbReference type="PANTHER" id="PTHR13136:SF11">
    <property type="entry name" value="TESTIS-EXPRESSED PROTEIN 30"/>
    <property type="match status" value="1"/>
</dbReference>
<sequence>MFDIQRVHVKEPHTPVARLILAHGAGAGMEHEFMQQLAAALAANGIEVILFNFPYMQTMKAEDKRRPPNKAPVLMSHFSELVAQIGSESPALPTLIGGKSMGGRIATMVANDTDCVGVIAFGYPFHPPGKPEKTRTSHLPELKVPLCVIQGERDTFGTQQDVESYTFNDSTTCHFLADGDHSFKPRKASGYTQQQHIDEAAALSAAFVQRSVV</sequence>
<accession>A0A918JFB1</accession>
<dbReference type="EMBL" id="BMXP01000001">
    <property type="protein sequence ID" value="GGW76034.1"/>
    <property type="molecule type" value="Genomic_DNA"/>
</dbReference>
<dbReference type="AlphaFoldDB" id="A0A918JFB1"/>
<dbReference type="GO" id="GO:0016787">
    <property type="term" value="F:hydrolase activity"/>
    <property type="evidence" value="ECO:0007669"/>
    <property type="project" value="UniProtKB-KW"/>
</dbReference>
<evidence type="ECO:0000313" key="2">
    <source>
        <dbReference type="EMBL" id="GGW76034.1"/>
    </source>
</evidence>
<proteinExistence type="predicted"/>
<comment type="caution">
    <text evidence="2">The sequence shown here is derived from an EMBL/GenBank/DDBJ whole genome shotgun (WGS) entry which is preliminary data.</text>
</comment>
<protein>
    <submittedName>
        <fullName evidence="2">Alpha/beta hydrolase</fullName>
    </submittedName>
</protein>
<keyword evidence="2" id="KW-0378">Hydrolase</keyword>
<dbReference type="InterPro" id="IPR029058">
    <property type="entry name" value="AB_hydrolase_fold"/>
</dbReference>
<feature type="domain" description="KANL3/Tex30 alpha/beta hydrolase-like" evidence="1">
    <location>
        <begin position="17"/>
        <end position="209"/>
    </location>
</feature>
<reference evidence="2" key="2">
    <citation type="submission" date="2020-09" db="EMBL/GenBank/DDBJ databases">
        <authorList>
            <person name="Sun Q."/>
            <person name="Kim S."/>
        </authorList>
    </citation>
    <scope>NUCLEOTIDE SEQUENCE</scope>
    <source>
        <strain evidence="2">KCTC 22164</strain>
    </source>
</reference>
<dbReference type="SUPFAM" id="SSF53474">
    <property type="entry name" value="alpha/beta-Hydrolases"/>
    <property type="match status" value="1"/>
</dbReference>
<dbReference type="InterPro" id="IPR046879">
    <property type="entry name" value="KANL3/Tex30_Abhydrolase"/>
</dbReference>
<dbReference type="PANTHER" id="PTHR13136">
    <property type="entry name" value="TESTIS DEVELOPMENT PROTEIN PRTD"/>
    <property type="match status" value="1"/>
</dbReference>
<gene>
    <name evidence="2" type="ORF">GCM10007391_05590</name>
</gene>
<organism evidence="2 3">
    <name type="scientific">Alteromonas halophila</name>
    <dbReference type="NCBI Taxonomy" id="516698"/>
    <lineage>
        <taxon>Bacteria</taxon>
        <taxon>Pseudomonadati</taxon>
        <taxon>Pseudomonadota</taxon>
        <taxon>Gammaproteobacteria</taxon>
        <taxon>Alteromonadales</taxon>
        <taxon>Alteromonadaceae</taxon>
        <taxon>Alteromonas/Salinimonas group</taxon>
        <taxon>Alteromonas</taxon>
    </lineage>
</organism>
<keyword evidence="3" id="KW-1185">Reference proteome</keyword>
<name>A0A918JFB1_9ALTE</name>